<keyword evidence="9" id="KW-0975">Bacterial flagellum</keyword>
<keyword evidence="11" id="KW-0282">Flagellum</keyword>
<dbReference type="CDD" id="cd17908">
    <property type="entry name" value="FliM"/>
    <property type="match status" value="1"/>
</dbReference>
<dbReference type="Proteomes" id="UP000597761">
    <property type="component" value="Unassembled WGS sequence"/>
</dbReference>
<keyword evidence="11" id="KW-0969">Cilium</keyword>
<dbReference type="Pfam" id="PF02154">
    <property type="entry name" value="FliM"/>
    <property type="match status" value="1"/>
</dbReference>
<feature type="domain" description="Flagellar motor switch protein FliN-like C-terminal" evidence="10">
    <location>
        <begin position="224"/>
        <end position="292"/>
    </location>
</feature>
<evidence type="ECO:0000256" key="2">
    <source>
        <dbReference type="ARBA" id="ARBA00004202"/>
    </source>
</evidence>
<proteinExistence type="inferred from homology"/>
<dbReference type="EMBL" id="BMJI01000037">
    <property type="protein sequence ID" value="GGD01087.1"/>
    <property type="molecule type" value="Genomic_DNA"/>
</dbReference>
<evidence type="ECO:0000256" key="6">
    <source>
        <dbReference type="ARBA" id="ARBA00022500"/>
    </source>
</evidence>
<dbReference type="Gene3D" id="3.40.1550.10">
    <property type="entry name" value="CheC-like"/>
    <property type="match status" value="1"/>
</dbReference>
<keyword evidence="7" id="KW-0283">Flagellar rotation</keyword>
<evidence type="ECO:0000259" key="10">
    <source>
        <dbReference type="Pfam" id="PF01052"/>
    </source>
</evidence>
<evidence type="ECO:0000256" key="8">
    <source>
        <dbReference type="ARBA" id="ARBA00023136"/>
    </source>
</evidence>
<evidence type="ECO:0000256" key="9">
    <source>
        <dbReference type="ARBA" id="ARBA00023143"/>
    </source>
</evidence>
<evidence type="ECO:0000256" key="7">
    <source>
        <dbReference type="ARBA" id="ARBA00022779"/>
    </source>
</evidence>
<dbReference type="Gene3D" id="2.30.330.10">
    <property type="entry name" value="SpoA-like"/>
    <property type="match status" value="1"/>
</dbReference>
<protein>
    <recommendedName>
        <fullName evidence="4">Flagellar motor switch protein FliM</fullName>
    </recommendedName>
</protein>
<evidence type="ECO:0000256" key="1">
    <source>
        <dbReference type="ARBA" id="ARBA00004117"/>
    </source>
</evidence>
<evidence type="ECO:0000313" key="12">
    <source>
        <dbReference type="Proteomes" id="UP000597761"/>
    </source>
</evidence>
<keyword evidence="11" id="KW-0966">Cell projection</keyword>
<dbReference type="InterPro" id="IPR001543">
    <property type="entry name" value="FliN-like_C"/>
</dbReference>
<keyword evidence="5" id="KW-1003">Cell membrane</keyword>
<dbReference type="RefSeq" id="WP_229660096.1">
    <property type="nucleotide sequence ID" value="NZ_BMJI01000037.1"/>
</dbReference>
<dbReference type="SUPFAM" id="SSF101801">
    <property type="entry name" value="Surface presentation of antigens (SPOA)"/>
    <property type="match status" value="1"/>
</dbReference>
<name>A0ABQ1PPW3_9MICC</name>
<dbReference type="Pfam" id="PF01052">
    <property type="entry name" value="FliMN_C"/>
    <property type="match status" value="1"/>
</dbReference>
<sequence>MSVQEREITGEDRQVAVYDFRRPTTLARRHSRILELGFETFARQWGTQLTARVRVTSSVGLQSLLMQTYDEYAASLPATTAMVLCVPMDSEDTIIVQFPTAAALGWIARMLGGTGERQDGDRIFTPVEKELIQRLINEALEDLHYSLGHLLPGSSRVESIQHHPQFAQAAAPGDVMVVATFIVRVAHTAAPATVVLPASLLLPRLGAVNPTVAAADAPGQVRAQLAEVPVDVAVTLTPRRVTSHEVLRLAVGDTVMLPHGTHQPFRVTVDGVPLAGATATRTGARTGALITSTEENPR</sequence>
<evidence type="ECO:0000256" key="4">
    <source>
        <dbReference type="ARBA" id="ARBA00021898"/>
    </source>
</evidence>
<dbReference type="InterPro" id="IPR028976">
    <property type="entry name" value="CheC-like_sf"/>
</dbReference>
<evidence type="ECO:0000256" key="3">
    <source>
        <dbReference type="ARBA" id="ARBA00011049"/>
    </source>
</evidence>
<comment type="caution">
    <text evidence="11">The sequence shown here is derived from an EMBL/GenBank/DDBJ whole genome shotgun (WGS) entry which is preliminary data.</text>
</comment>
<evidence type="ECO:0000313" key="11">
    <source>
        <dbReference type="EMBL" id="GGD01087.1"/>
    </source>
</evidence>
<dbReference type="PANTHER" id="PTHR30034:SF6">
    <property type="entry name" value="YOP PROTEINS TRANSLOCATION PROTEIN Q"/>
    <property type="match status" value="1"/>
</dbReference>
<organism evidence="11 12">
    <name type="scientific">Tersicoccus solisilvae</name>
    <dbReference type="NCBI Taxonomy" id="1882339"/>
    <lineage>
        <taxon>Bacteria</taxon>
        <taxon>Bacillati</taxon>
        <taxon>Actinomycetota</taxon>
        <taxon>Actinomycetes</taxon>
        <taxon>Micrococcales</taxon>
        <taxon>Micrococcaceae</taxon>
        <taxon>Tersicoccus</taxon>
    </lineage>
</organism>
<dbReference type="InterPro" id="IPR036429">
    <property type="entry name" value="SpoA-like_sf"/>
</dbReference>
<evidence type="ECO:0000256" key="5">
    <source>
        <dbReference type="ARBA" id="ARBA00022475"/>
    </source>
</evidence>
<dbReference type="PIRSF" id="PIRSF002888">
    <property type="entry name" value="FliM"/>
    <property type="match status" value="1"/>
</dbReference>
<dbReference type="InterPro" id="IPR001689">
    <property type="entry name" value="Flag_FliM"/>
</dbReference>
<dbReference type="PANTHER" id="PTHR30034">
    <property type="entry name" value="FLAGELLAR MOTOR SWITCH PROTEIN FLIM"/>
    <property type="match status" value="1"/>
</dbReference>
<keyword evidence="6" id="KW-0145">Chemotaxis</keyword>
<accession>A0ABQ1PPW3</accession>
<gene>
    <name evidence="11" type="ORF">GCM10011512_29990</name>
</gene>
<keyword evidence="12" id="KW-1185">Reference proteome</keyword>
<comment type="similarity">
    <text evidence="3">Belongs to the FliM family.</text>
</comment>
<keyword evidence="8" id="KW-0472">Membrane</keyword>
<reference evidence="12" key="1">
    <citation type="journal article" date="2019" name="Int. J. Syst. Evol. Microbiol.">
        <title>The Global Catalogue of Microorganisms (GCM) 10K type strain sequencing project: providing services to taxonomists for standard genome sequencing and annotation.</title>
        <authorList>
            <consortium name="The Broad Institute Genomics Platform"/>
            <consortium name="The Broad Institute Genome Sequencing Center for Infectious Disease"/>
            <person name="Wu L."/>
            <person name="Ma J."/>
        </authorList>
    </citation>
    <scope>NUCLEOTIDE SEQUENCE [LARGE SCALE GENOMIC DNA]</scope>
    <source>
        <strain evidence="12">CGMCC 1.15480</strain>
    </source>
</reference>
<comment type="subcellular location">
    <subcellularLocation>
        <location evidence="1">Bacterial flagellum basal body</location>
    </subcellularLocation>
    <subcellularLocation>
        <location evidence="2">Cell membrane</location>
        <topology evidence="2">Peripheral membrane protein</topology>
    </subcellularLocation>
</comment>